<proteinExistence type="predicted"/>
<evidence type="ECO:0000313" key="1">
    <source>
        <dbReference type="EMBL" id="PWK27338.1"/>
    </source>
</evidence>
<dbReference type="RefSeq" id="WP_109742416.1">
    <property type="nucleotide sequence ID" value="NZ_QGGO01000007.1"/>
</dbReference>
<dbReference type="Pfam" id="PF06296">
    <property type="entry name" value="RelE"/>
    <property type="match status" value="1"/>
</dbReference>
<keyword evidence="2" id="KW-1185">Reference proteome</keyword>
<gene>
    <name evidence="1" type="ORF">LV89_01651</name>
</gene>
<name>A0A316E9A2_9BACT</name>
<comment type="caution">
    <text evidence="1">The sequence shown here is derived from an EMBL/GenBank/DDBJ whole genome shotgun (WGS) entry which is preliminary data.</text>
</comment>
<dbReference type="PIRSF" id="PIRSF039032">
    <property type="entry name" value="HigB-2"/>
    <property type="match status" value="1"/>
</dbReference>
<dbReference type="InterPro" id="IPR009387">
    <property type="entry name" value="HigB-2"/>
</dbReference>
<sequence>MTELIVTNYFSREAKPLAKKYRSLASEIVLLFESLKTDPIQGDALPLGCYKIRLAIESKGKGKRGGARVITHFHIKDDEIYLISIYDKSEQEDISDKELLRRLKALDLA</sequence>
<evidence type="ECO:0000313" key="2">
    <source>
        <dbReference type="Proteomes" id="UP000245489"/>
    </source>
</evidence>
<dbReference type="AlphaFoldDB" id="A0A316E9A2"/>
<dbReference type="OrthoDB" id="1364255at2"/>
<dbReference type="Proteomes" id="UP000245489">
    <property type="component" value="Unassembled WGS sequence"/>
</dbReference>
<accession>A0A316E9A2</accession>
<protein>
    <submittedName>
        <fullName evidence="1">RelE toxin of RelEB toxin-antitoxin system</fullName>
    </submittedName>
</protein>
<reference evidence="1 2" key="1">
    <citation type="submission" date="2018-05" db="EMBL/GenBank/DDBJ databases">
        <title>Genomic Encyclopedia of Archaeal and Bacterial Type Strains, Phase II (KMG-II): from individual species to whole genera.</title>
        <authorList>
            <person name="Goeker M."/>
        </authorList>
    </citation>
    <scope>NUCLEOTIDE SEQUENCE [LARGE SCALE GENOMIC DNA]</scope>
    <source>
        <strain evidence="1 2">DSM 22214</strain>
    </source>
</reference>
<organism evidence="1 2">
    <name type="scientific">Arcicella aurantiaca</name>
    <dbReference type="NCBI Taxonomy" id="591202"/>
    <lineage>
        <taxon>Bacteria</taxon>
        <taxon>Pseudomonadati</taxon>
        <taxon>Bacteroidota</taxon>
        <taxon>Cytophagia</taxon>
        <taxon>Cytophagales</taxon>
        <taxon>Flectobacillaceae</taxon>
        <taxon>Arcicella</taxon>
    </lineage>
</organism>
<dbReference type="EMBL" id="QGGO01000007">
    <property type="protein sequence ID" value="PWK27338.1"/>
    <property type="molecule type" value="Genomic_DNA"/>
</dbReference>